<evidence type="ECO:0000313" key="1">
    <source>
        <dbReference type="EMBL" id="MCK1783370.1"/>
    </source>
</evidence>
<evidence type="ECO:0000313" key="2">
    <source>
        <dbReference type="Proteomes" id="UP001317085"/>
    </source>
</evidence>
<dbReference type="RefSeq" id="WP_247396200.1">
    <property type="nucleotide sequence ID" value="NZ_JAKNRV010000012.1"/>
</dbReference>
<accession>A0ABT0ECC9</accession>
<reference evidence="1 2" key="1">
    <citation type="submission" date="2022-02" db="EMBL/GenBank/DDBJ databases">
        <title>Comparative genomics of the first Antarctic Pseudomonas spp. capable of biotransforming 2,4,6-Trinitrotoluene.</title>
        <authorList>
            <person name="Cabrera M.A."/>
            <person name="Marquez S.L."/>
            <person name="Perez-Donoso J.M."/>
        </authorList>
    </citation>
    <scope>NUCLEOTIDE SEQUENCE [LARGE SCALE GENOMIC DNA]</scope>
    <source>
        <strain evidence="1 2">TNT11</strain>
    </source>
</reference>
<dbReference type="Proteomes" id="UP001317085">
    <property type="component" value="Unassembled WGS sequence"/>
</dbReference>
<organism evidence="1 2">
    <name type="scientific">Pseudomonas emilianonis</name>
    <dbReference type="NCBI Taxonomy" id="2915812"/>
    <lineage>
        <taxon>Bacteria</taxon>
        <taxon>Pseudomonadati</taxon>
        <taxon>Pseudomonadota</taxon>
        <taxon>Gammaproteobacteria</taxon>
        <taxon>Pseudomonadales</taxon>
        <taxon>Pseudomonadaceae</taxon>
        <taxon>Pseudomonas</taxon>
    </lineage>
</organism>
<proteinExistence type="predicted"/>
<name>A0ABT0ECC9_9PSED</name>
<comment type="caution">
    <text evidence="1">The sequence shown here is derived from an EMBL/GenBank/DDBJ whole genome shotgun (WGS) entry which is preliminary data.</text>
</comment>
<keyword evidence="2" id="KW-1185">Reference proteome</keyword>
<protein>
    <submittedName>
        <fullName evidence="1">Uncharacterized protein</fullName>
    </submittedName>
</protein>
<gene>
    <name evidence="1" type="ORF">L9Z73_03050</name>
</gene>
<sequence>MSTIYEVTIDGGSVVEKVKGERIYVDNGFLIIEGGNGASVAIFAKFDSVTAKQAEQE</sequence>
<dbReference type="EMBL" id="JAKNRV010000012">
    <property type="protein sequence ID" value="MCK1783370.1"/>
    <property type="molecule type" value="Genomic_DNA"/>
</dbReference>